<dbReference type="InterPro" id="IPR001148">
    <property type="entry name" value="CA_dom"/>
</dbReference>
<evidence type="ECO:0000256" key="4">
    <source>
        <dbReference type="RuleBase" id="RU367011"/>
    </source>
</evidence>
<comment type="function">
    <text evidence="4">Reversible hydration of carbon dioxide.</text>
</comment>
<organism evidence="7">
    <name type="scientific">Cuerna arida</name>
    <dbReference type="NCBI Taxonomy" id="1464854"/>
    <lineage>
        <taxon>Eukaryota</taxon>
        <taxon>Metazoa</taxon>
        <taxon>Ecdysozoa</taxon>
        <taxon>Arthropoda</taxon>
        <taxon>Hexapoda</taxon>
        <taxon>Insecta</taxon>
        <taxon>Pterygota</taxon>
        <taxon>Neoptera</taxon>
        <taxon>Paraneoptera</taxon>
        <taxon>Hemiptera</taxon>
        <taxon>Auchenorrhyncha</taxon>
        <taxon>Membracoidea</taxon>
        <taxon>Cicadellidae</taxon>
        <taxon>Cicadellinae</taxon>
        <taxon>Proconiini</taxon>
        <taxon>Cuerna</taxon>
    </lineage>
</organism>
<dbReference type="PROSITE" id="PS51144">
    <property type="entry name" value="ALPHA_CA_2"/>
    <property type="match status" value="1"/>
</dbReference>
<dbReference type="PANTHER" id="PTHR18952:SF233">
    <property type="entry name" value="CARBONIC ANHYDRASE 14"/>
    <property type="match status" value="1"/>
</dbReference>
<feature type="region of interest" description="Disordered" evidence="5">
    <location>
        <begin position="348"/>
        <end position="395"/>
    </location>
</feature>
<dbReference type="SMART" id="SM01057">
    <property type="entry name" value="Carb_anhydrase"/>
    <property type="match status" value="1"/>
</dbReference>
<gene>
    <name evidence="7" type="ORF">g.20925</name>
</gene>
<feature type="compositionally biased region" description="Polar residues" evidence="5">
    <location>
        <begin position="586"/>
        <end position="600"/>
    </location>
</feature>
<dbReference type="SUPFAM" id="SSF51069">
    <property type="entry name" value="Carbonic anhydrase"/>
    <property type="match status" value="1"/>
</dbReference>
<dbReference type="AlphaFoldDB" id="A0A1B6F3B4"/>
<dbReference type="InterPro" id="IPR036398">
    <property type="entry name" value="CA_dom_sf"/>
</dbReference>
<accession>A0A1B6F3B4</accession>
<sequence>MAVTDNQNEDVEQKKVTFKKVAQKEGKCPSPIDLATSVMKPLYLDRLDWINLDSAPRAMKLTNSGDTLVITAKWATEVPYLVNGPLDGSYTFSQAHFHWGSHEGEGSEHTIDGMSYPMEMHLVFFKSQYLTPESALQKNDGIVIIAYLVKLEEESTLSLQWLSSHLDKILEPQTSTMLPPFPLSSLVVPVMQDYALYWGSLDLVVCSHTIQWIVSRAALAISIEDLMKFRRMLNIKREPIVQNFQRSGSATGRTIFHVNPFVETEHFLFPRSLLLPIQAQGLNEIFKSNDYPVDLNHITGEEEKMLRERELLDSKYLIDDSIGSILAHSLKKTVRDFSDEWNTSIESCSFKSSDSNSPTHPQQRSGDKEPIRLRKQNHSRGVRTKKLANEKERRQELEKNRLKMLRKNEESSGQRVHKLGIKSIGLINKSMLTAKVGQTCIIQQSQESENNVQKNIVDTGIDDETLNRKVENGNKNTETFKEKDVVHALNLTKACTQLLPEKYDSTVCQPNISEIGNDNIDLNDHKKCNVEKEKPVTKSKLPRPVQRNKQVIQSSLVKYFTKYPNENKQQSQLKNLNMSETEKNTKTSFPISNQDQVKQPKQKFCQRSQAVSPKICIKHTDTCETKN</sequence>
<comment type="catalytic activity">
    <reaction evidence="4">
        <text>hydrogencarbonate + H(+) = CO2 + H2O</text>
        <dbReference type="Rhea" id="RHEA:10748"/>
        <dbReference type="ChEBI" id="CHEBI:15377"/>
        <dbReference type="ChEBI" id="CHEBI:15378"/>
        <dbReference type="ChEBI" id="CHEBI:16526"/>
        <dbReference type="ChEBI" id="CHEBI:17544"/>
        <dbReference type="EC" id="4.2.1.1"/>
    </reaction>
</comment>
<comment type="cofactor">
    <cofactor evidence="4">
        <name>Zn(2+)</name>
        <dbReference type="ChEBI" id="CHEBI:29105"/>
    </cofactor>
</comment>
<dbReference type="EMBL" id="GECZ01025105">
    <property type="protein sequence ID" value="JAS44664.1"/>
    <property type="molecule type" value="Transcribed_RNA"/>
</dbReference>
<evidence type="ECO:0000256" key="1">
    <source>
        <dbReference type="ARBA" id="ARBA00010718"/>
    </source>
</evidence>
<protein>
    <recommendedName>
        <fullName evidence="4">Carbonic anhydrase</fullName>
        <ecNumber evidence="4">4.2.1.1</ecNumber>
    </recommendedName>
</protein>
<evidence type="ECO:0000256" key="2">
    <source>
        <dbReference type="ARBA" id="ARBA00022723"/>
    </source>
</evidence>
<dbReference type="Pfam" id="PF00194">
    <property type="entry name" value="Carb_anhydrase"/>
    <property type="match status" value="1"/>
</dbReference>
<dbReference type="GO" id="GO:0008270">
    <property type="term" value="F:zinc ion binding"/>
    <property type="evidence" value="ECO:0007669"/>
    <property type="project" value="UniProtKB-UniRule"/>
</dbReference>
<evidence type="ECO:0000313" key="7">
    <source>
        <dbReference type="EMBL" id="JAS44664.1"/>
    </source>
</evidence>
<feature type="domain" description="Alpha-carbonic anhydrase" evidence="6">
    <location>
        <begin position="1"/>
        <end position="259"/>
    </location>
</feature>
<evidence type="ECO:0000256" key="3">
    <source>
        <dbReference type="ARBA" id="ARBA00022833"/>
    </source>
</evidence>
<dbReference type="InterPro" id="IPR018338">
    <property type="entry name" value="Carbonic_anhydrase_a-class_CS"/>
</dbReference>
<dbReference type="InterPro" id="IPR023561">
    <property type="entry name" value="Carbonic_anhydrase_a-class"/>
</dbReference>
<name>A0A1B6F3B4_9HEMI</name>
<comment type="similarity">
    <text evidence="1 4">Belongs to the alpha-carbonic anhydrase family.</text>
</comment>
<evidence type="ECO:0000259" key="6">
    <source>
        <dbReference type="PROSITE" id="PS51144"/>
    </source>
</evidence>
<dbReference type="GO" id="GO:0005737">
    <property type="term" value="C:cytoplasm"/>
    <property type="evidence" value="ECO:0007669"/>
    <property type="project" value="TreeGrafter"/>
</dbReference>
<dbReference type="PANTHER" id="PTHR18952">
    <property type="entry name" value="CARBONIC ANHYDRASE"/>
    <property type="match status" value="1"/>
</dbReference>
<keyword evidence="4" id="KW-0456">Lyase</keyword>
<keyword evidence="3 4" id="KW-0862">Zinc</keyword>
<feature type="region of interest" description="Disordered" evidence="5">
    <location>
        <begin position="581"/>
        <end position="600"/>
    </location>
</feature>
<keyword evidence="2 4" id="KW-0479">Metal-binding</keyword>
<reference evidence="7" key="1">
    <citation type="submission" date="2015-11" db="EMBL/GenBank/DDBJ databases">
        <title>De novo transcriptome assembly of four potential Pierce s Disease insect vectors from Arizona vineyards.</title>
        <authorList>
            <person name="Tassone E.E."/>
        </authorList>
    </citation>
    <scope>NUCLEOTIDE SEQUENCE</scope>
</reference>
<dbReference type="PROSITE" id="PS00162">
    <property type="entry name" value="ALPHA_CA_1"/>
    <property type="match status" value="1"/>
</dbReference>
<dbReference type="EC" id="4.2.1.1" evidence="4"/>
<dbReference type="Gene3D" id="3.10.200.10">
    <property type="entry name" value="Alpha carbonic anhydrase"/>
    <property type="match status" value="1"/>
</dbReference>
<dbReference type="CDD" id="cd00326">
    <property type="entry name" value="alpha_CA"/>
    <property type="match status" value="1"/>
</dbReference>
<evidence type="ECO:0000256" key="5">
    <source>
        <dbReference type="SAM" id="MobiDB-lite"/>
    </source>
</evidence>
<dbReference type="GO" id="GO:0004089">
    <property type="term" value="F:carbonate dehydratase activity"/>
    <property type="evidence" value="ECO:0007669"/>
    <property type="project" value="UniProtKB-UniRule"/>
</dbReference>
<proteinExistence type="inferred from homology"/>
<feature type="compositionally biased region" description="Basic residues" evidence="5">
    <location>
        <begin position="373"/>
        <end position="386"/>
    </location>
</feature>
<feature type="compositionally biased region" description="Polar residues" evidence="5">
    <location>
        <begin position="348"/>
        <end position="364"/>
    </location>
</feature>